<protein>
    <submittedName>
        <fullName evidence="1">Uncharacterized protein</fullName>
    </submittedName>
</protein>
<comment type="caution">
    <text evidence="1">The sequence shown here is derived from an EMBL/GenBank/DDBJ whole genome shotgun (WGS) entry which is preliminary data.</text>
</comment>
<evidence type="ECO:0000313" key="2">
    <source>
        <dbReference type="Proteomes" id="UP000237105"/>
    </source>
</evidence>
<keyword evidence="2" id="KW-1185">Reference proteome</keyword>
<sequence>VLRTIVVAGAWVRVLRIRLFERWVLHSKVIVPARVQIALQTTTGFLGAS</sequence>
<dbReference type="Proteomes" id="UP000237105">
    <property type="component" value="Unassembled WGS sequence"/>
</dbReference>
<organism evidence="1 2">
    <name type="scientific">Parasponia andersonii</name>
    <name type="common">Sponia andersonii</name>
    <dbReference type="NCBI Taxonomy" id="3476"/>
    <lineage>
        <taxon>Eukaryota</taxon>
        <taxon>Viridiplantae</taxon>
        <taxon>Streptophyta</taxon>
        <taxon>Embryophyta</taxon>
        <taxon>Tracheophyta</taxon>
        <taxon>Spermatophyta</taxon>
        <taxon>Magnoliopsida</taxon>
        <taxon>eudicotyledons</taxon>
        <taxon>Gunneridae</taxon>
        <taxon>Pentapetalae</taxon>
        <taxon>rosids</taxon>
        <taxon>fabids</taxon>
        <taxon>Rosales</taxon>
        <taxon>Cannabaceae</taxon>
        <taxon>Parasponia</taxon>
    </lineage>
</organism>
<dbReference type="AlphaFoldDB" id="A0A2P5ARW8"/>
<name>A0A2P5ARW8_PARAD</name>
<evidence type="ECO:0000313" key="1">
    <source>
        <dbReference type="EMBL" id="PON39289.1"/>
    </source>
</evidence>
<dbReference type="EMBL" id="JXTB01000470">
    <property type="protein sequence ID" value="PON39289.1"/>
    <property type="molecule type" value="Genomic_DNA"/>
</dbReference>
<reference evidence="2" key="1">
    <citation type="submission" date="2016-06" db="EMBL/GenBank/DDBJ databases">
        <title>Parallel loss of symbiosis genes in relatives of nitrogen-fixing non-legume Parasponia.</title>
        <authorList>
            <person name="Van Velzen R."/>
            <person name="Holmer R."/>
            <person name="Bu F."/>
            <person name="Rutten L."/>
            <person name="Van Zeijl A."/>
            <person name="Liu W."/>
            <person name="Santuari L."/>
            <person name="Cao Q."/>
            <person name="Sharma T."/>
            <person name="Shen D."/>
            <person name="Roswanjaya Y."/>
            <person name="Wardhani T."/>
            <person name="Kalhor M.S."/>
            <person name="Jansen J."/>
            <person name="Van den Hoogen J."/>
            <person name="Gungor B."/>
            <person name="Hartog M."/>
            <person name="Hontelez J."/>
            <person name="Verver J."/>
            <person name="Yang W.-C."/>
            <person name="Schijlen E."/>
            <person name="Repin R."/>
            <person name="Schilthuizen M."/>
            <person name="Schranz E."/>
            <person name="Heidstra R."/>
            <person name="Miyata K."/>
            <person name="Fedorova E."/>
            <person name="Kohlen W."/>
            <person name="Bisseling T."/>
            <person name="Smit S."/>
            <person name="Geurts R."/>
        </authorList>
    </citation>
    <scope>NUCLEOTIDE SEQUENCE [LARGE SCALE GENOMIC DNA]</scope>
    <source>
        <strain evidence="2">cv. WU1-14</strain>
    </source>
</reference>
<gene>
    <name evidence="1" type="ORF">PanWU01x14_306140</name>
</gene>
<feature type="non-terminal residue" evidence="1">
    <location>
        <position position="1"/>
    </location>
</feature>
<accession>A0A2P5ARW8</accession>
<proteinExistence type="predicted"/>